<sequence>MNIEIISIGFLWFIRTSKFVLFWIYLWQLKEYHIGRFFDHFKTHKGKQLLMGKFPLVKVVLLVVLLANYYVFPLVFYILLLIYFAESAVFILGIFKQRFLKPVFTKKTVLLTLCSFLLVVLYLFLSYAYAQSNFWFTFYLLVFDILTSFIVSIIVLFFQPFFVLARNKILKKASRKINQYKKLTIIGINGSYGKTSTKEFLTTILSSRFNVLSTPDHKNSEIGIAQTILSDLNENHQIFIVEMGSYNKGGIKLLCNMVKPRIGIVTGVNEQHLALFGSLENLLSAEGGQELLYNLPKDGLLVVNGDNKYCMDLYKKADTNKKVYSLKNDKVDSDIWAEEISVLENSLDFMAMTREKEAVHFNVDILGKQNIQNLLGAILVAKELGMSLEEISEAAKGIQQEQAGITLKRGVHGINIIDSSYSSNPDGAIADLDYLNVFKINPSTGLRTKKVVIMPCLIELGKKSTDVHLQIGKKIAEVCDVAIITTKDKFEEVKNSAVQNGMTESKIIFCEKPKEVFHLITTFCKQKDVVLLEGRVPGELIKLLVTQKST</sequence>
<keyword evidence="4" id="KW-0472">Membrane</keyword>
<evidence type="ECO:0000256" key="1">
    <source>
        <dbReference type="ARBA" id="ARBA00022598"/>
    </source>
</evidence>
<evidence type="ECO:0000313" key="8">
    <source>
        <dbReference type="Proteomes" id="UP000178380"/>
    </source>
</evidence>
<reference evidence="7 8" key="1">
    <citation type="journal article" date="2016" name="Nat. Commun.">
        <title>Thousands of microbial genomes shed light on interconnected biogeochemical processes in an aquifer system.</title>
        <authorList>
            <person name="Anantharaman K."/>
            <person name="Brown C.T."/>
            <person name="Hug L.A."/>
            <person name="Sharon I."/>
            <person name="Castelle C.J."/>
            <person name="Probst A.J."/>
            <person name="Thomas B.C."/>
            <person name="Singh A."/>
            <person name="Wilkins M.J."/>
            <person name="Karaoz U."/>
            <person name="Brodie E.L."/>
            <person name="Williams K.H."/>
            <person name="Hubbard S.S."/>
            <person name="Banfield J.F."/>
        </authorList>
    </citation>
    <scope>NUCLEOTIDE SEQUENCE [LARGE SCALE GENOMIC DNA]</scope>
</reference>
<dbReference type="PANTHER" id="PTHR43024:SF1">
    <property type="entry name" value="UDP-N-ACETYLMURAMOYL-TRIPEPTIDE--D-ALANYL-D-ALANINE LIGASE"/>
    <property type="match status" value="1"/>
</dbReference>
<keyword evidence="2" id="KW-0547">Nucleotide-binding</keyword>
<dbReference type="PANTHER" id="PTHR43024">
    <property type="entry name" value="UDP-N-ACETYLMURAMOYL-TRIPEPTIDE--D-ALANYL-D-ALANINE LIGASE"/>
    <property type="match status" value="1"/>
</dbReference>
<proteinExistence type="predicted"/>
<protein>
    <submittedName>
        <fullName evidence="7">Uncharacterized protein</fullName>
    </submittedName>
</protein>
<keyword evidence="1" id="KW-0436">Ligase</keyword>
<dbReference type="Proteomes" id="UP000178380">
    <property type="component" value="Unassembled WGS sequence"/>
</dbReference>
<evidence type="ECO:0000313" key="7">
    <source>
        <dbReference type="EMBL" id="OGZ66035.1"/>
    </source>
</evidence>
<accession>A0A1G2HUA9</accession>
<keyword evidence="3" id="KW-0067">ATP-binding</keyword>
<dbReference type="Pfam" id="PF08245">
    <property type="entry name" value="Mur_ligase_M"/>
    <property type="match status" value="1"/>
</dbReference>
<organism evidence="7 8">
    <name type="scientific">Candidatus Staskawiczbacteria bacterium RIFCSPHIGHO2_02_FULL_34_10</name>
    <dbReference type="NCBI Taxonomy" id="1802205"/>
    <lineage>
        <taxon>Bacteria</taxon>
        <taxon>Candidatus Staskawicziibacteriota</taxon>
    </lineage>
</organism>
<feature type="transmembrane region" description="Helical" evidence="4">
    <location>
        <begin position="108"/>
        <end position="130"/>
    </location>
</feature>
<dbReference type="Gene3D" id="3.40.1190.10">
    <property type="entry name" value="Mur-like, catalytic domain"/>
    <property type="match status" value="1"/>
</dbReference>
<dbReference type="AlphaFoldDB" id="A0A1G2HUA9"/>
<dbReference type="InterPro" id="IPR004101">
    <property type="entry name" value="Mur_ligase_C"/>
</dbReference>
<dbReference type="Gene3D" id="3.90.190.20">
    <property type="entry name" value="Mur ligase, C-terminal domain"/>
    <property type="match status" value="1"/>
</dbReference>
<dbReference type="InterPro" id="IPR051046">
    <property type="entry name" value="MurCDEF_CellWall_CoF430Synth"/>
</dbReference>
<name>A0A1G2HUA9_9BACT</name>
<comment type="caution">
    <text evidence="7">The sequence shown here is derived from an EMBL/GenBank/DDBJ whole genome shotgun (WGS) entry which is preliminary data.</text>
</comment>
<feature type="transmembrane region" description="Helical" evidence="4">
    <location>
        <begin position="136"/>
        <end position="165"/>
    </location>
</feature>
<dbReference type="InterPro" id="IPR036565">
    <property type="entry name" value="Mur-like_cat_sf"/>
</dbReference>
<dbReference type="SUPFAM" id="SSF53623">
    <property type="entry name" value="MurD-like peptide ligases, catalytic domain"/>
    <property type="match status" value="1"/>
</dbReference>
<dbReference type="GO" id="GO:0005524">
    <property type="term" value="F:ATP binding"/>
    <property type="evidence" value="ECO:0007669"/>
    <property type="project" value="UniProtKB-KW"/>
</dbReference>
<keyword evidence="4" id="KW-1133">Transmembrane helix</keyword>
<dbReference type="EMBL" id="MHOR01000036">
    <property type="protein sequence ID" value="OGZ66035.1"/>
    <property type="molecule type" value="Genomic_DNA"/>
</dbReference>
<dbReference type="Pfam" id="PF02875">
    <property type="entry name" value="Mur_ligase_C"/>
    <property type="match status" value="1"/>
</dbReference>
<feature type="domain" description="Mur ligase central" evidence="6">
    <location>
        <begin position="188"/>
        <end position="381"/>
    </location>
</feature>
<evidence type="ECO:0000259" key="5">
    <source>
        <dbReference type="Pfam" id="PF02875"/>
    </source>
</evidence>
<feature type="transmembrane region" description="Helical" evidence="4">
    <location>
        <begin position="76"/>
        <end position="96"/>
    </location>
</feature>
<keyword evidence="4" id="KW-0812">Transmembrane</keyword>
<dbReference type="STRING" id="1802205.A3C58_00535"/>
<feature type="domain" description="Mur ligase C-terminal" evidence="5">
    <location>
        <begin position="409"/>
        <end position="534"/>
    </location>
</feature>
<dbReference type="GO" id="GO:0016881">
    <property type="term" value="F:acid-amino acid ligase activity"/>
    <property type="evidence" value="ECO:0007669"/>
    <property type="project" value="InterPro"/>
</dbReference>
<evidence type="ECO:0000256" key="2">
    <source>
        <dbReference type="ARBA" id="ARBA00022741"/>
    </source>
</evidence>
<feature type="transmembrane region" description="Helical" evidence="4">
    <location>
        <begin position="6"/>
        <end position="29"/>
    </location>
</feature>
<feature type="transmembrane region" description="Helical" evidence="4">
    <location>
        <begin position="50"/>
        <end position="70"/>
    </location>
</feature>
<evidence type="ECO:0000256" key="3">
    <source>
        <dbReference type="ARBA" id="ARBA00022840"/>
    </source>
</evidence>
<dbReference type="SUPFAM" id="SSF53244">
    <property type="entry name" value="MurD-like peptide ligases, peptide-binding domain"/>
    <property type="match status" value="1"/>
</dbReference>
<evidence type="ECO:0000259" key="6">
    <source>
        <dbReference type="Pfam" id="PF08245"/>
    </source>
</evidence>
<evidence type="ECO:0000256" key="4">
    <source>
        <dbReference type="SAM" id="Phobius"/>
    </source>
</evidence>
<dbReference type="InterPro" id="IPR036615">
    <property type="entry name" value="Mur_ligase_C_dom_sf"/>
</dbReference>
<gene>
    <name evidence="7" type="ORF">A3C58_00535</name>
</gene>
<dbReference type="InterPro" id="IPR013221">
    <property type="entry name" value="Mur_ligase_cen"/>
</dbReference>